<dbReference type="GO" id="GO:0003676">
    <property type="term" value="F:nucleic acid binding"/>
    <property type="evidence" value="ECO:0007669"/>
    <property type="project" value="InterPro"/>
</dbReference>
<evidence type="ECO:0000313" key="3">
    <source>
        <dbReference type="Proteomes" id="UP000789831"/>
    </source>
</evidence>
<comment type="caution">
    <text evidence="2">The sequence shown here is derived from an EMBL/GenBank/DDBJ whole genome shotgun (WGS) entry which is preliminary data.</text>
</comment>
<accession>A0A9N9D9R8</accession>
<dbReference type="EMBL" id="CAJVPL010003409">
    <property type="protein sequence ID" value="CAG8632119.1"/>
    <property type="molecule type" value="Genomic_DNA"/>
</dbReference>
<gene>
    <name evidence="2" type="ORF">AGERDE_LOCUS10575</name>
</gene>
<proteinExistence type="predicted"/>
<keyword evidence="3" id="KW-1185">Reference proteome</keyword>
<dbReference type="AlphaFoldDB" id="A0A9N9D9R8"/>
<feature type="domain" description="Tc1-like transposase DDE" evidence="1">
    <location>
        <begin position="52"/>
        <end position="147"/>
    </location>
</feature>
<evidence type="ECO:0000259" key="1">
    <source>
        <dbReference type="Pfam" id="PF13358"/>
    </source>
</evidence>
<sequence>FGGMICHEQQLVGEYAQTLESDKNFKLFQSFEENISNTIDKNQKEKGVIHYQLIEGGAKTKDFHNFLQDIKLPDNEKYYLLLDNATIHHAVGACKKLGLLPIKELLISKKIEPKYLVAYSPQLNPVELCFNIIKKVCRKKQAENIRRIKVSD</sequence>
<dbReference type="Gene3D" id="3.30.420.10">
    <property type="entry name" value="Ribonuclease H-like superfamily/Ribonuclease H"/>
    <property type="match status" value="1"/>
</dbReference>
<dbReference type="OrthoDB" id="2266637at2759"/>
<reference evidence="2" key="1">
    <citation type="submission" date="2021-06" db="EMBL/GenBank/DDBJ databases">
        <authorList>
            <person name="Kallberg Y."/>
            <person name="Tangrot J."/>
            <person name="Rosling A."/>
        </authorList>
    </citation>
    <scope>NUCLEOTIDE SEQUENCE</scope>
    <source>
        <strain evidence="2">MT106</strain>
    </source>
</reference>
<organism evidence="2 3">
    <name type="scientific">Ambispora gerdemannii</name>
    <dbReference type="NCBI Taxonomy" id="144530"/>
    <lineage>
        <taxon>Eukaryota</taxon>
        <taxon>Fungi</taxon>
        <taxon>Fungi incertae sedis</taxon>
        <taxon>Mucoromycota</taxon>
        <taxon>Glomeromycotina</taxon>
        <taxon>Glomeromycetes</taxon>
        <taxon>Archaeosporales</taxon>
        <taxon>Ambisporaceae</taxon>
        <taxon>Ambispora</taxon>
    </lineage>
</organism>
<name>A0A9N9D9R8_9GLOM</name>
<dbReference type="Pfam" id="PF13358">
    <property type="entry name" value="DDE_3"/>
    <property type="match status" value="1"/>
</dbReference>
<feature type="non-terminal residue" evidence="2">
    <location>
        <position position="1"/>
    </location>
</feature>
<dbReference type="InterPro" id="IPR036397">
    <property type="entry name" value="RNaseH_sf"/>
</dbReference>
<evidence type="ECO:0000313" key="2">
    <source>
        <dbReference type="EMBL" id="CAG8632119.1"/>
    </source>
</evidence>
<dbReference type="Proteomes" id="UP000789831">
    <property type="component" value="Unassembled WGS sequence"/>
</dbReference>
<dbReference type="InterPro" id="IPR038717">
    <property type="entry name" value="Tc1-like_DDE_dom"/>
</dbReference>
<protein>
    <submittedName>
        <fullName evidence="2">12801_t:CDS:1</fullName>
    </submittedName>
</protein>